<dbReference type="Proteomes" id="UP001183176">
    <property type="component" value="Unassembled WGS sequence"/>
</dbReference>
<feature type="region of interest" description="Disordered" evidence="5">
    <location>
        <begin position="71"/>
        <end position="94"/>
    </location>
</feature>
<name>A0ABU2J983_9ACTN</name>
<comment type="similarity">
    <text evidence="4">Belongs to the CsrA/RsmA family.</text>
</comment>
<comment type="subcellular location">
    <subcellularLocation>
        <location evidence="4">Cytoplasm</location>
    </subcellularLocation>
</comment>
<organism evidence="6 7">
    <name type="scientific">Jatrophihabitans lederbergiae</name>
    <dbReference type="NCBI Taxonomy" id="3075547"/>
    <lineage>
        <taxon>Bacteria</taxon>
        <taxon>Bacillati</taxon>
        <taxon>Actinomycetota</taxon>
        <taxon>Actinomycetes</taxon>
        <taxon>Jatrophihabitantales</taxon>
        <taxon>Jatrophihabitantaceae</taxon>
        <taxon>Jatrophihabitans</taxon>
    </lineage>
</organism>
<protein>
    <recommendedName>
        <fullName evidence="4">Translational regulator CsrA</fullName>
    </recommendedName>
</protein>
<dbReference type="RefSeq" id="WP_311422704.1">
    <property type="nucleotide sequence ID" value="NZ_JAVREH010000008.1"/>
</dbReference>
<dbReference type="Gene3D" id="2.60.40.4380">
    <property type="entry name" value="Translational regulator CsrA"/>
    <property type="match status" value="1"/>
</dbReference>
<evidence type="ECO:0000256" key="5">
    <source>
        <dbReference type="SAM" id="MobiDB-lite"/>
    </source>
</evidence>
<proteinExistence type="inferred from homology"/>
<comment type="caution">
    <text evidence="6">The sequence shown here is derived from an EMBL/GenBank/DDBJ whole genome shotgun (WGS) entry which is preliminary data.</text>
</comment>
<keyword evidence="4" id="KW-0678">Repressor</keyword>
<dbReference type="InterPro" id="IPR003751">
    <property type="entry name" value="CsrA"/>
</dbReference>
<dbReference type="InterPro" id="IPR036107">
    <property type="entry name" value="CsrA_sf"/>
</dbReference>
<sequence length="94" mass="10075">MLILTRRVGESIVVGDDIVLTVFEVRGDAVRIGIQAPRSVQVNRKEIWEELQRSNEQAVSTSDDAVDALRGAIGAAAPEPSADDVSADGEKRTS</sequence>
<comment type="subunit">
    <text evidence="4">Homodimer; the beta-strands of each monomer intercalate to form a hydrophobic core, while the alpha-helices form wings that extend away from the core.</text>
</comment>
<comment type="function">
    <text evidence="4">A translational regulator that binds mRNA to regulate translation initiation and/or mRNA stability. Usually binds in the 5'-UTR at or near the Shine-Dalgarno sequence preventing ribosome-binding, thus repressing translation. Its main target seems to be the major flagellin gene, while its function is anatagonized by FliW.</text>
</comment>
<evidence type="ECO:0000313" key="7">
    <source>
        <dbReference type="Proteomes" id="UP001183176"/>
    </source>
</evidence>
<dbReference type="NCBIfam" id="TIGR00202">
    <property type="entry name" value="csrA"/>
    <property type="match status" value="1"/>
</dbReference>
<keyword evidence="1 4" id="KW-0963">Cytoplasm</keyword>
<reference evidence="7" key="1">
    <citation type="submission" date="2023-07" db="EMBL/GenBank/DDBJ databases">
        <title>30 novel species of actinomycetes from the DSMZ collection.</title>
        <authorList>
            <person name="Nouioui I."/>
        </authorList>
    </citation>
    <scope>NUCLEOTIDE SEQUENCE [LARGE SCALE GENOMIC DNA]</scope>
    <source>
        <strain evidence="7">DSM 44399</strain>
    </source>
</reference>
<evidence type="ECO:0000256" key="2">
    <source>
        <dbReference type="ARBA" id="ARBA00022845"/>
    </source>
</evidence>
<keyword evidence="4" id="KW-1005">Bacterial flagellum biogenesis</keyword>
<dbReference type="PANTHER" id="PTHR34984:SF1">
    <property type="entry name" value="CARBON STORAGE REGULATOR"/>
    <property type="match status" value="1"/>
</dbReference>
<dbReference type="PANTHER" id="PTHR34984">
    <property type="entry name" value="CARBON STORAGE REGULATOR"/>
    <property type="match status" value="1"/>
</dbReference>
<evidence type="ECO:0000313" key="6">
    <source>
        <dbReference type="EMBL" id="MDT0261550.1"/>
    </source>
</evidence>
<dbReference type="NCBIfam" id="NF002469">
    <property type="entry name" value="PRK01712.1"/>
    <property type="match status" value="1"/>
</dbReference>
<dbReference type="SUPFAM" id="SSF117130">
    <property type="entry name" value="CsrA-like"/>
    <property type="match status" value="1"/>
</dbReference>
<evidence type="ECO:0000256" key="1">
    <source>
        <dbReference type="ARBA" id="ARBA00022490"/>
    </source>
</evidence>
<dbReference type="HAMAP" id="MF_00167">
    <property type="entry name" value="CsrA"/>
    <property type="match status" value="1"/>
</dbReference>
<keyword evidence="7" id="KW-1185">Reference proteome</keyword>
<gene>
    <name evidence="4 6" type="primary">csrA</name>
    <name evidence="6" type="ORF">RM423_09105</name>
</gene>
<accession>A0ABU2J983</accession>
<keyword evidence="2 4" id="KW-0810">Translation regulation</keyword>
<keyword evidence="3 4" id="KW-0694">RNA-binding</keyword>
<evidence type="ECO:0000256" key="4">
    <source>
        <dbReference type="HAMAP-Rule" id="MF_00167"/>
    </source>
</evidence>
<dbReference type="Pfam" id="PF02599">
    <property type="entry name" value="CsrA"/>
    <property type="match status" value="1"/>
</dbReference>
<evidence type="ECO:0000256" key="3">
    <source>
        <dbReference type="ARBA" id="ARBA00022884"/>
    </source>
</evidence>
<dbReference type="EMBL" id="JAVREH010000008">
    <property type="protein sequence ID" value="MDT0261550.1"/>
    <property type="molecule type" value="Genomic_DNA"/>
</dbReference>